<dbReference type="Gene3D" id="2.60.120.1390">
    <property type="match status" value="2"/>
</dbReference>
<evidence type="ECO:0008006" key="3">
    <source>
        <dbReference type="Google" id="ProtNLM"/>
    </source>
</evidence>
<keyword evidence="2" id="KW-1185">Reference proteome</keyword>
<dbReference type="Pfam" id="PF11175">
    <property type="entry name" value="DUF2961"/>
    <property type="match status" value="1"/>
</dbReference>
<reference evidence="2" key="1">
    <citation type="submission" date="2019-04" db="EMBL/GenBank/DDBJ databases">
        <title>Draft genome sequence of Pseudonocardiaceae bacterium SL3-2-4.</title>
        <authorList>
            <person name="Ningsih F."/>
            <person name="Yokota A."/>
            <person name="Sakai Y."/>
            <person name="Nanatani K."/>
            <person name="Yabe S."/>
            <person name="Oetari A."/>
            <person name="Sjamsuridzal W."/>
        </authorList>
    </citation>
    <scope>NUCLEOTIDE SEQUENCE [LARGE SCALE GENOMIC DNA]</scope>
    <source>
        <strain evidence="2">SL3-2-4</strain>
    </source>
</reference>
<dbReference type="EMBL" id="BJFL01000038">
    <property type="protein sequence ID" value="GDY33298.1"/>
    <property type="molecule type" value="Genomic_DNA"/>
</dbReference>
<accession>A0A4D4JF66</accession>
<evidence type="ECO:0000313" key="1">
    <source>
        <dbReference type="EMBL" id="GDY33298.1"/>
    </source>
</evidence>
<dbReference type="Proteomes" id="UP000298860">
    <property type="component" value="Unassembled WGS sequence"/>
</dbReference>
<gene>
    <name evidence="1" type="ORF">GTS_49310</name>
</gene>
<protein>
    <recommendedName>
        <fullName evidence="3">DUF2961 domain-containing protein</fullName>
    </recommendedName>
</protein>
<dbReference type="InterPro" id="IPR021345">
    <property type="entry name" value="DUF2961"/>
</dbReference>
<comment type="caution">
    <text evidence="1">The sequence shown here is derived from an EMBL/GenBank/DDBJ whole genome shotgun (WGS) entry which is preliminary data.</text>
</comment>
<sequence length="657" mass="68562">MLGVALAVLSSLLAGCPPGEPSAPAGDLPPPYLGLDAYLHFDKLPYLEIGDRVAGFSTADPGGSNRDGGNVLGTLPDGERVLFDQVGPGVVTFLRMQEDTGGPWHLSVDGGPDTVVHAGDLGQVRPAGGIAARFPYPLSMNVAESQGSTILAAPLPYAKSLRFTSSGANGNFYALYRRLAIDVPPPTASTAATDRVAALLAAAGRDPAPAGIPHREGTLTLGGAGVATPVTTIGGRQQIRALSLRAPAGAAATLGAARLRIYWDGEAAPSVDAPVKFLAGDGAGVYQPADRPLVRALPSAITPDGTDLRFSLYWPMPFTSGARIELVSAGGPVPVTWSVRYEPFTDPPNWVGEFHANYTDIPHPAPGEDMTFLDYRGSGKLVGTVVNFGAVGGTLEGDPHIYTDGSRTPQIAVTGTEEWGMGGDYWRGGHQTSLPLAGLPSATNNPFGSDVDGAAEYRFLVADAIPFTDRIVVNWEHGAVNDSAEHYRATMLWYGTPTPTAVRGDDLLPGAPDSAAAHAYRAPGSRDYPLTSAYEYTVRAAPVTGTVTETTGSSTFTMALPPGATGGFLRRTLNSCVPGQRANVSVDGAFAGTWYTPGGSANPGRCWRDDDFPLPASLLAGKRSITIRLDHVATGAPPNTAWTAAEYTLFGYRLPGR</sequence>
<dbReference type="AlphaFoldDB" id="A0A4D4JF66"/>
<name>A0A4D4JF66_9PSEU</name>
<organism evidence="1 2">
    <name type="scientific">Gandjariella thermophila</name>
    <dbReference type="NCBI Taxonomy" id="1931992"/>
    <lineage>
        <taxon>Bacteria</taxon>
        <taxon>Bacillati</taxon>
        <taxon>Actinomycetota</taxon>
        <taxon>Actinomycetes</taxon>
        <taxon>Pseudonocardiales</taxon>
        <taxon>Pseudonocardiaceae</taxon>
        <taxon>Gandjariella</taxon>
    </lineage>
</organism>
<proteinExistence type="predicted"/>
<evidence type="ECO:0000313" key="2">
    <source>
        <dbReference type="Proteomes" id="UP000298860"/>
    </source>
</evidence>